<dbReference type="PROSITE" id="PS51318">
    <property type="entry name" value="TAT"/>
    <property type="match status" value="1"/>
</dbReference>
<dbReference type="Gene3D" id="3.30.1880.10">
    <property type="entry name" value="protein ne1242 domain like"/>
    <property type="match status" value="1"/>
</dbReference>
<dbReference type="PANTHER" id="PTHR11474">
    <property type="entry name" value="TYROSINASE FAMILY MEMBER"/>
    <property type="match status" value="1"/>
</dbReference>
<dbReference type="SUPFAM" id="SSF48056">
    <property type="entry name" value="Di-copper centre-containing domain"/>
    <property type="match status" value="1"/>
</dbReference>
<feature type="domain" description="Tyrosinase copper-binding" evidence="5">
    <location>
        <begin position="306"/>
        <end position="340"/>
    </location>
</feature>
<evidence type="ECO:0000259" key="5">
    <source>
        <dbReference type="Pfam" id="PF00264"/>
    </source>
</evidence>
<evidence type="ECO:0000256" key="4">
    <source>
        <dbReference type="ARBA" id="ARBA00023008"/>
    </source>
</evidence>
<evidence type="ECO:0000313" key="7">
    <source>
        <dbReference type="Proteomes" id="UP000606172"/>
    </source>
</evidence>
<dbReference type="Gene3D" id="1.10.1280.10">
    <property type="entry name" value="Di-copper center containing domain from catechol oxidase"/>
    <property type="match status" value="1"/>
</dbReference>
<dbReference type="RefSeq" id="WP_380659450.1">
    <property type="nucleotide sequence ID" value="NZ_JBHLZQ010000010.1"/>
</dbReference>
<dbReference type="InterPro" id="IPR002227">
    <property type="entry name" value="Tyrosinase_Cu-bd"/>
</dbReference>
<dbReference type="InterPro" id="IPR006311">
    <property type="entry name" value="TAT_signal"/>
</dbReference>
<dbReference type="Proteomes" id="UP000606172">
    <property type="component" value="Unassembled WGS sequence"/>
</dbReference>
<organism evidence="6 7">
    <name type="scientific">Sinosporangium siamense</name>
    <dbReference type="NCBI Taxonomy" id="1367973"/>
    <lineage>
        <taxon>Bacteria</taxon>
        <taxon>Bacillati</taxon>
        <taxon>Actinomycetota</taxon>
        <taxon>Actinomycetes</taxon>
        <taxon>Streptosporangiales</taxon>
        <taxon>Streptosporangiaceae</taxon>
        <taxon>Sinosporangium</taxon>
    </lineage>
</organism>
<dbReference type="GO" id="GO:0046872">
    <property type="term" value="F:metal ion binding"/>
    <property type="evidence" value="ECO:0007669"/>
    <property type="project" value="UniProtKB-KW"/>
</dbReference>
<accession>A0A919RHA1</accession>
<comment type="caution">
    <text evidence="6">The sequence shown here is derived from an EMBL/GenBank/DDBJ whole genome shotgun (WGS) entry which is preliminary data.</text>
</comment>
<dbReference type="PANTHER" id="PTHR11474:SF126">
    <property type="entry name" value="TYROSINASE-LIKE PROTEIN TYR-1-RELATED"/>
    <property type="match status" value="1"/>
</dbReference>
<dbReference type="InterPro" id="IPR050316">
    <property type="entry name" value="Tyrosinase/Hemocyanin"/>
</dbReference>
<sequence length="385" mass="42084">MVEPGRRGLFRMVAGGAAALGASAFDVPASASPHIWAEISPVPTGCSSETYQGRQVQICPEAPVVDGVVARGVFIDGVPLLVVVRHGQFTSALNAHARHGELRAAAHDAVNLLGGAALELRRCRLDPPRHLAPPPEARGRPARRNVATLTARERADFVDALLTLKSEGVYDYLVDLYRRAFSNPWNVHTHTASLPWHRAFLLLLESQIQRIAPASALPYWEGDTRRSRGEAPFSADLLGGDGYTGDDAGTSGRPRPAEVVTGPFAARTGQWPITVREDNRGYLRREMGRAASGTGSRWGGRNTSLGQAHSWVGGTMSSASSPNDPIFFLHRCNVDRLWAQRRHPALADVLSAEVLDTPLEPFHQELNWTITPRQLLKHRRHRAYA</sequence>
<gene>
    <name evidence="6" type="ORF">Ssi02_30110</name>
</gene>
<evidence type="ECO:0000256" key="3">
    <source>
        <dbReference type="ARBA" id="ARBA00022723"/>
    </source>
</evidence>
<keyword evidence="7" id="KW-1185">Reference proteome</keyword>
<dbReference type="PRINTS" id="PR00092">
    <property type="entry name" value="TYROSINASE"/>
</dbReference>
<dbReference type="AlphaFoldDB" id="A0A919RHA1"/>
<dbReference type="EMBL" id="BOOW01000018">
    <property type="protein sequence ID" value="GII92780.1"/>
    <property type="molecule type" value="Genomic_DNA"/>
</dbReference>
<dbReference type="InterPro" id="IPR008922">
    <property type="entry name" value="Di-copper_centre_dom_sf"/>
</dbReference>
<evidence type="ECO:0000256" key="1">
    <source>
        <dbReference type="ARBA" id="ARBA00001973"/>
    </source>
</evidence>
<name>A0A919RHA1_9ACTN</name>
<evidence type="ECO:0000313" key="6">
    <source>
        <dbReference type="EMBL" id="GII92780.1"/>
    </source>
</evidence>
<evidence type="ECO:0000256" key="2">
    <source>
        <dbReference type="ARBA" id="ARBA00009928"/>
    </source>
</evidence>
<reference evidence="6" key="1">
    <citation type="submission" date="2021-01" db="EMBL/GenBank/DDBJ databases">
        <title>Whole genome shotgun sequence of Sinosporangium siamense NBRC 109515.</title>
        <authorList>
            <person name="Komaki H."/>
            <person name="Tamura T."/>
        </authorList>
    </citation>
    <scope>NUCLEOTIDE SEQUENCE</scope>
    <source>
        <strain evidence="6">NBRC 109515</strain>
    </source>
</reference>
<comment type="similarity">
    <text evidence="2">Belongs to the tyrosinase family.</text>
</comment>
<comment type="cofactor">
    <cofactor evidence="1">
        <name>Cu(2+)</name>
        <dbReference type="ChEBI" id="CHEBI:29036"/>
    </cofactor>
</comment>
<feature type="domain" description="Tyrosinase copper-binding" evidence="5">
    <location>
        <begin position="183"/>
        <end position="270"/>
    </location>
</feature>
<dbReference type="InterPro" id="IPR023199">
    <property type="entry name" value="GriE/MELC1_sf"/>
</dbReference>
<proteinExistence type="inferred from homology"/>
<dbReference type="GO" id="GO:0016491">
    <property type="term" value="F:oxidoreductase activity"/>
    <property type="evidence" value="ECO:0007669"/>
    <property type="project" value="InterPro"/>
</dbReference>
<protein>
    <recommendedName>
        <fullName evidence="5">Tyrosinase copper-binding domain-containing protein</fullName>
    </recommendedName>
</protein>
<keyword evidence="4" id="KW-0186">Copper</keyword>
<keyword evidence="3" id="KW-0479">Metal-binding</keyword>
<dbReference type="Pfam" id="PF00264">
    <property type="entry name" value="Tyrosinase"/>
    <property type="match status" value="2"/>
</dbReference>